<keyword evidence="1" id="KW-0472">Membrane</keyword>
<evidence type="ECO:0000259" key="2">
    <source>
        <dbReference type="Pfam" id="PF01935"/>
    </source>
</evidence>
<dbReference type="RefSeq" id="WP_341744810.1">
    <property type="nucleotide sequence ID" value="NZ_CP151407.1"/>
</dbReference>
<evidence type="ECO:0000256" key="1">
    <source>
        <dbReference type="SAM" id="Phobius"/>
    </source>
</evidence>
<dbReference type="PANTHER" id="PTHR30121:SF6">
    <property type="entry name" value="SLR6007 PROTEIN"/>
    <property type="match status" value="1"/>
</dbReference>
<gene>
    <name evidence="4" type="primary">traD</name>
    <name evidence="4" type="ORF">AADV58_17225</name>
</gene>
<proteinExistence type="predicted"/>
<feature type="transmembrane region" description="Helical" evidence="1">
    <location>
        <begin position="12"/>
        <end position="33"/>
    </location>
</feature>
<dbReference type="Proteomes" id="UP001479520">
    <property type="component" value="Plasmid unnamed1"/>
</dbReference>
<dbReference type="EMBL" id="CP151407">
    <property type="protein sequence ID" value="WZJ23498.1"/>
    <property type="molecule type" value="Genomic_DNA"/>
</dbReference>
<evidence type="ECO:0000259" key="3">
    <source>
        <dbReference type="Pfam" id="PF12696"/>
    </source>
</evidence>
<dbReference type="Pfam" id="PF01935">
    <property type="entry name" value="DUF87"/>
    <property type="match status" value="1"/>
</dbReference>
<dbReference type="InterPro" id="IPR022458">
    <property type="entry name" value="Conjugative_coupling_TraG/TraD"/>
</dbReference>
<protein>
    <submittedName>
        <fullName evidence="4">Conjugative transfer system coupling protein TraD</fullName>
    </submittedName>
</protein>
<dbReference type="SUPFAM" id="SSF52540">
    <property type="entry name" value="P-loop containing nucleoside triphosphate hydrolases"/>
    <property type="match status" value="1"/>
</dbReference>
<feature type="transmembrane region" description="Helical" evidence="1">
    <location>
        <begin position="40"/>
        <end position="57"/>
    </location>
</feature>
<evidence type="ECO:0000313" key="4">
    <source>
        <dbReference type="EMBL" id="WZJ23498.1"/>
    </source>
</evidence>
<dbReference type="InterPro" id="IPR032689">
    <property type="entry name" value="TraG-D_C"/>
</dbReference>
<keyword evidence="4" id="KW-0614">Plasmid</keyword>
<keyword evidence="5" id="KW-1185">Reference proteome</keyword>
<dbReference type="InterPro" id="IPR027417">
    <property type="entry name" value="P-loop_NTPase"/>
</dbReference>
<dbReference type="InterPro" id="IPR051162">
    <property type="entry name" value="T4SS_component"/>
</dbReference>
<keyword evidence="1" id="KW-0812">Transmembrane</keyword>
<dbReference type="NCBIfam" id="TIGR03743">
    <property type="entry name" value="SXT_TraD"/>
    <property type="match status" value="1"/>
</dbReference>
<organism evidence="4 5">
    <name type="scientific">Azonexus hydrophilus</name>
    <dbReference type="NCBI Taxonomy" id="418702"/>
    <lineage>
        <taxon>Bacteria</taxon>
        <taxon>Pseudomonadati</taxon>
        <taxon>Pseudomonadota</taxon>
        <taxon>Betaproteobacteria</taxon>
        <taxon>Rhodocyclales</taxon>
        <taxon>Azonexaceae</taxon>
        <taxon>Azonexus</taxon>
    </lineage>
</organism>
<dbReference type="CDD" id="cd01127">
    <property type="entry name" value="TrwB_TraG_TraD_VirD4"/>
    <property type="match status" value="2"/>
</dbReference>
<dbReference type="Gene3D" id="3.40.50.300">
    <property type="entry name" value="P-loop containing nucleotide triphosphate hydrolases"/>
    <property type="match status" value="2"/>
</dbReference>
<evidence type="ECO:0000313" key="5">
    <source>
        <dbReference type="Proteomes" id="UP001479520"/>
    </source>
</evidence>
<keyword evidence="1" id="KW-1133">Transmembrane helix</keyword>
<sequence length="619" mass="68804">MKAYENLFRPAYEVIGATAWTMAAVVMVLVAALTSVPTGAIYYMGAVALLMAVWRWYETIALWSFKVSLAGKAFLFMAPSKLIQLMRLEPKKKWLGYGFNWGPQHTQRVMEIRKRPVSTVLPPEWFLKLKKIRLLDDIKGAPWIHGVEPNEQSVYVPLEALEGHVLVFGTTGSGKTRLLETVVIQSVMRKEILIIIDPKGDKELCDITRRACELAGRPDAFVQFHPAFPSKSVRIDPLRNWNRSTELASRIAALMISEDAFQAFAWRAINLVADGLIYIDRAPTLRTLRKFIEGGPDELMEMVLREFFNRNVPRWETLVSGFVGKAREGKLPLKLGPSATPELMGYIYYYKKEVPDDQRDVVVDGLLSMVEHSRDHLSKILASLVPLLVQLTAGELGPLLSPDTEDIDDPRPIFDTKKLVNGHHVLYLGLDSLSDGTVGSAIGSIILSDLTAVAGDIYNNGTGKPQKIQLIVDEAAEVVNKPLIQILNKARGAGFVTWLLTQTLPDFIARMGSEPEARQMLGNCNNLIALRTKDRQTQDFICETFGKTSITSVSISKGSGTTSDEMGNEFRGNISESLQETEVDLFPPELLGMLPDLHYIASVAGGRLIKGRLPKITED</sequence>
<feature type="domain" description="TraD/TraG TraM recognition site" evidence="3">
    <location>
        <begin position="468"/>
        <end position="595"/>
    </location>
</feature>
<accession>A0ABZ2XLM7</accession>
<dbReference type="Pfam" id="PF12696">
    <property type="entry name" value="TraG-D_C"/>
    <property type="match status" value="1"/>
</dbReference>
<reference evidence="4 5" key="1">
    <citation type="submission" date="2024-04" db="EMBL/GenBank/DDBJ databases">
        <title>Dissimilatory iodate-reducing microorganisms contribute to the enrichment of iodine in groundwater.</title>
        <authorList>
            <person name="Jiang Z."/>
        </authorList>
    </citation>
    <scope>NUCLEOTIDE SEQUENCE [LARGE SCALE GENOMIC DNA]</scope>
    <source>
        <strain evidence="4 5">NCP973</strain>
        <plasmid evidence="4 5">unnamed1</plasmid>
    </source>
</reference>
<geneLocation type="plasmid" evidence="4 5">
    <name>unnamed1</name>
</geneLocation>
<dbReference type="PANTHER" id="PTHR30121">
    <property type="entry name" value="UNCHARACTERIZED PROTEIN YJGR-RELATED"/>
    <property type="match status" value="1"/>
</dbReference>
<dbReference type="InterPro" id="IPR002789">
    <property type="entry name" value="HerA_central"/>
</dbReference>
<name>A0ABZ2XLM7_9RHOO</name>
<feature type="domain" description="Helicase HerA central" evidence="2">
    <location>
        <begin position="151"/>
        <end position="201"/>
    </location>
</feature>